<reference evidence="1" key="1">
    <citation type="submission" date="2024-08" db="EMBL/GenBank/DDBJ databases">
        <authorList>
            <person name="Yu S.T."/>
        </authorList>
    </citation>
    <scope>NUCLEOTIDE SEQUENCE</scope>
    <source>
        <strain evidence="1">R33</strain>
    </source>
</reference>
<dbReference type="RefSeq" id="WP_369776813.1">
    <property type="nucleotide sequence ID" value="NZ_CP165727.1"/>
</dbReference>
<accession>A0AB39XZ31</accession>
<proteinExistence type="predicted"/>
<protein>
    <recommendedName>
        <fullName evidence="2">Tryptophan dimethylallyltransferase</fullName>
    </recommendedName>
</protein>
<evidence type="ECO:0008006" key="2">
    <source>
        <dbReference type="Google" id="ProtNLM"/>
    </source>
</evidence>
<organism evidence="1">
    <name type="scientific">Streptomyces sp. R33</name>
    <dbReference type="NCBI Taxonomy" id="3238629"/>
    <lineage>
        <taxon>Bacteria</taxon>
        <taxon>Bacillati</taxon>
        <taxon>Actinomycetota</taxon>
        <taxon>Actinomycetes</taxon>
        <taxon>Kitasatosporales</taxon>
        <taxon>Streptomycetaceae</taxon>
        <taxon>Streptomyces</taxon>
    </lineage>
</organism>
<name>A0AB39XZ31_9ACTN</name>
<sequence length="376" mass="40685">MTTERSGYAGLAVDGLRYLGEVLELGRGFDAAAEESVRTLFDGWGHRVSRDTDGGGTRQDAVSTAPFEYSLVLREDRVDVRLFFRPLPERGPATADGSWERGGRTLAELERRGVARLERTREVADLFRPRSERAAFGMCLAASVRASGIARPKVYFDTLAAGTEQSRQMVGTALDRLGQGGAWSWLRRHDPQGIAHLMPAFFALDVDESPHARIKFYTTVAERSTAELEARLAPLGHGAAAAAAGLVADAAPQGGAALDTPGVRPTLCWSMTSRDGTRPDDATLYLPFNLYAPQQQETHRRLRRRLNPVLLARVGRLVSDHAAAVDGRANPFHWAAAKLLHGGGALTLYTSAAAVEAARTARTPARPRPDTLPVAT</sequence>
<dbReference type="AlphaFoldDB" id="A0AB39XZ31"/>
<gene>
    <name evidence="1" type="ORF">AB5J51_03655</name>
</gene>
<dbReference type="EMBL" id="CP165727">
    <property type="protein sequence ID" value="XDV62091.1"/>
    <property type="molecule type" value="Genomic_DNA"/>
</dbReference>
<evidence type="ECO:0000313" key="1">
    <source>
        <dbReference type="EMBL" id="XDV62091.1"/>
    </source>
</evidence>